<dbReference type="EMBL" id="OOIL02002503">
    <property type="protein sequence ID" value="VFQ83060.1"/>
    <property type="molecule type" value="Genomic_DNA"/>
</dbReference>
<evidence type="ECO:0000313" key="1">
    <source>
        <dbReference type="EMBL" id="VFQ83060.1"/>
    </source>
</evidence>
<gene>
    <name evidence="1" type="ORF">CCAM_LOCUS24836</name>
</gene>
<protein>
    <submittedName>
        <fullName evidence="1">Uncharacterized protein</fullName>
    </submittedName>
</protein>
<organism evidence="1 2">
    <name type="scientific">Cuscuta campestris</name>
    <dbReference type="NCBI Taxonomy" id="132261"/>
    <lineage>
        <taxon>Eukaryota</taxon>
        <taxon>Viridiplantae</taxon>
        <taxon>Streptophyta</taxon>
        <taxon>Embryophyta</taxon>
        <taxon>Tracheophyta</taxon>
        <taxon>Spermatophyta</taxon>
        <taxon>Magnoliopsida</taxon>
        <taxon>eudicotyledons</taxon>
        <taxon>Gunneridae</taxon>
        <taxon>Pentapetalae</taxon>
        <taxon>asterids</taxon>
        <taxon>lamiids</taxon>
        <taxon>Solanales</taxon>
        <taxon>Convolvulaceae</taxon>
        <taxon>Cuscuteae</taxon>
        <taxon>Cuscuta</taxon>
        <taxon>Cuscuta subgen. Grammica</taxon>
        <taxon>Cuscuta sect. Cleistogrammica</taxon>
    </lineage>
</organism>
<dbReference type="Proteomes" id="UP000595140">
    <property type="component" value="Unassembled WGS sequence"/>
</dbReference>
<name>A0A484M2K6_9ASTE</name>
<proteinExistence type="predicted"/>
<evidence type="ECO:0000313" key="2">
    <source>
        <dbReference type="Proteomes" id="UP000595140"/>
    </source>
</evidence>
<accession>A0A484M2K6</accession>
<keyword evidence="2" id="KW-1185">Reference proteome</keyword>
<reference evidence="1 2" key="1">
    <citation type="submission" date="2018-04" db="EMBL/GenBank/DDBJ databases">
        <authorList>
            <person name="Vogel A."/>
        </authorList>
    </citation>
    <scope>NUCLEOTIDE SEQUENCE [LARGE SCALE GENOMIC DNA]</scope>
</reference>
<sequence>MTDLTSSSSDQVKGEPEKVGLIRLHDSQQSLKSSMSACIGMIGCPRVLSLPAQNVYHKQRSVKFFMCKHTSVNSFFDAFLSFAGGKTFSRFRLGRVVGT</sequence>
<dbReference type="AlphaFoldDB" id="A0A484M2K6"/>